<proteinExistence type="predicted"/>
<evidence type="ECO:0000313" key="4">
    <source>
        <dbReference type="Proteomes" id="UP000074825"/>
    </source>
</evidence>
<protein>
    <submittedName>
        <fullName evidence="3">DUF554 domain-containing protein</fullName>
    </submittedName>
    <submittedName>
        <fullName evidence="2">Membrane protein</fullName>
    </submittedName>
</protein>
<evidence type="ECO:0000256" key="1">
    <source>
        <dbReference type="SAM" id="Phobius"/>
    </source>
</evidence>
<evidence type="ECO:0000313" key="2">
    <source>
        <dbReference type="EMBL" id="CYV55326.1"/>
    </source>
</evidence>
<keyword evidence="1" id="KW-0472">Membrane</keyword>
<feature type="transmembrane region" description="Helical" evidence="1">
    <location>
        <begin position="68"/>
        <end position="89"/>
    </location>
</feature>
<organism evidence="2 4">
    <name type="scientific">Streptococcus suis</name>
    <dbReference type="NCBI Taxonomy" id="1307"/>
    <lineage>
        <taxon>Bacteria</taxon>
        <taxon>Bacillati</taxon>
        <taxon>Bacillota</taxon>
        <taxon>Bacilli</taxon>
        <taxon>Lactobacillales</taxon>
        <taxon>Streptococcaceae</taxon>
        <taxon>Streptococcus</taxon>
    </lineage>
</organism>
<dbReference type="EMBL" id="JAWWZK010000007">
    <property type="protein sequence ID" value="MDX5037596.1"/>
    <property type="molecule type" value="Genomic_DNA"/>
</dbReference>
<feature type="transmembrane region" description="Helical" evidence="1">
    <location>
        <begin position="221"/>
        <end position="237"/>
    </location>
</feature>
<dbReference type="Pfam" id="PF04474">
    <property type="entry name" value="DUF554"/>
    <property type="match status" value="1"/>
</dbReference>
<dbReference type="AlphaFoldDB" id="A0A123TQN2"/>
<feature type="transmembrane region" description="Helical" evidence="1">
    <location>
        <begin position="34"/>
        <end position="56"/>
    </location>
</feature>
<feature type="transmembrane region" description="Helical" evidence="1">
    <location>
        <begin position="152"/>
        <end position="175"/>
    </location>
</feature>
<dbReference type="InterPro" id="IPR007563">
    <property type="entry name" value="DUF554"/>
</dbReference>
<feature type="transmembrane region" description="Helical" evidence="1">
    <location>
        <begin position="6"/>
        <end position="27"/>
    </location>
</feature>
<dbReference type="PANTHER" id="PTHR36111:SF2">
    <property type="entry name" value="INNER MEMBRANE PROTEIN"/>
    <property type="match status" value="1"/>
</dbReference>
<feature type="transmembrane region" description="Helical" evidence="1">
    <location>
        <begin position="195"/>
        <end position="215"/>
    </location>
</feature>
<dbReference type="Proteomes" id="UP000074825">
    <property type="component" value="Unassembled WGS sequence"/>
</dbReference>
<keyword evidence="1" id="KW-1133">Transmembrane helix</keyword>
<dbReference type="EMBL" id="FIIF01000003">
    <property type="protein sequence ID" value="CYV55326.1"/>
    <property type="molecule type" value="Genomic_DNA"/>
</dbReference>
<feature type="transmembrane region" description="Helical" evidence="1">
    <location>
        <begin position="110"/>
        <end position="132"/>
    </location>
</feature>
<accession>A0A123TQN2</accession>
<reference evidence="3" key="2">
    <citation type="submission" date="2023-11" db="EMBL/GenBank/DDBJ databases">
        <title>Antimicrobial resistance in invasive Streptococcus suis isolated in Spain and the associated genetic mechanisms.</title>
        <authorList>
            <person name="Uruen C."/>
            <person name="Arenas J.A."/>
        </authorList>
    </citation>
    <scope>NUCLEOTIDE SEQUENCE</scope>
    <source>
        <strain evidence="3">Ss_70</strain>
    </source>
</reference>
<reference evidence="2 4" key="1">
    <citation type="submission" date="2016-02" db="EMBL/GenBank/DDBJ databases">
        <authorList>
            <consortium name="Pathogen Informatics"/>
        </authorList>
    </citation>
    <scope>NUCLEOTIDE SEQUENCE [LARGE SCALE GENOMIC DNA]</scope>
    <source>
        <strain evidence="2 4">LSS82</strain>
    </source>
</reference>
<dbReference type="RefSeq" id="WP_014636729.1">
    <property type="nucleotide sequence ID" value="NZ_CEDN01000012.1"/>
</dbReference>
<keyword evidence="1" id="KW-0812">Transmembrane</keyword>
<dbReference type="PANTHER" id="PTHR36111">
    <property type="entry name" value="INNER MEMBRANE PROTEIN-RELATED"/>
    <property type="match status" value="1"/>
</dbReference>
<sequence>MFALGTIINTVAIALAGLLGSWFGHLLKERHQSGLTVASGLAVLFLGISGSLEGLLTVVDGQLKSQNSMLLVLSLALGTLIGEVLHIEGWFERLGIWLREKSGNGQDSQFLDAFLTASLTVCIGAMAILGAIQDGLTGDYRLLAVKSILDFIIILIMTSSLGNGAGFSAVPVFLFQGSVTLLARLIEPLMTDQALANLSFIGSALIFCVGVNIIWDKKIRVANMLPAIVIAVIWSYFT</sequence>
<name>A0A123TQN2_STRSU</name>
<dbReference type="Proteomes" id="UP001270004">
    <property type="component" value="Unassembled WGS sequence"/>
</dbReference>
<gene>
    <name evidence="2" type="ORF">ERS132444_00662</name>
    <name evidence="3" type="ORF">SHY70_04785</name>
</gene>
<evidence type="ECO:0000313" key="3">
    <source>
        <dbReference type="EMBL" id="MDX5037596.1"/>
    </source>
</evidence>